<dbReference type="Pfam" id="PF01784">
    <property type="entry name" value="DUF34_NIF3"/>
    <property type="match status" value="1"/>
</dbReference>
<dbReference type="GO" id="GO:0046872">
    <property type="term" value="F:metal ion binding"/>
    <property type="evidence" value="ECO:0007669"/>
    <property type="project" value="UniProtKB-KW"/>
</dbReference>
<organism evidence="4 5">
    <name type="scientific">Hungatella hathewayi WAL-18680</name>
    <dbReference type="NCBI Taxonomy" id="742737"/>
    <lineage>
        <taxon>Bacteria</taxon>
        <taxon>Bacillati</taxon>
        <taxon>Bacillota</taxon>
        <taxon>Clostridia</taxon>
        <taxon>Lachnospirales</taxon>
        <taxon>Lachnospiraceae</taxon>
        <taxon>Hungatella</taxon>
    </lineage>
</organism>
<comment type="similarity">
    <text evidence="1">Belongs to the GTP cyclohydrolase I type 2/NIF3 family.</text>
</comment>
<feature type="binding site" evidence="3">
    <location>
        <position position="63"/>
    </location>
    <ligand>
        <name>a divalent metal cation</name>
        <dbReference type="ChEBI" id="CHEBI:60240"/>
        <label>1</label>
    </ligand>
</feature>
<evidence type="ECO:0000256" key="3">
    <source>
        <dbReference type="PIRSR" id="PIRSR602678-1"/>
    </source>
</evidence>
<protein>
    <recommendedName>
        <fullName evidence="2">GTP cyclohydrolase 1 type 2 homolog</fullName>
    </recommendedName>
</protein>
<keyword evidence="5" id="KW-1185">Reference proteome</keyword>
<keyword evidence="3" id="KW-0479">Metal-binding</keyword>
<dbReference type="RefSeq" id="WP_006782746.1">
    <property type="nucleotide sequence ID" value="NZ_CP040506.1"/>
</dbReference>
<evidence type="ECO:0000256" key="1">
    <source>
        <dbReference type="ARBA" id="ARBA00006964"/>
    </source>
</evidence>
<name>G5IMN0_9FIRM</name>
<sequence length="284" mass="32761">MKIGEIISSLIAWHQPYENPRTRDTVKCGDVEQECTGIAITCYATPSVIRKAVEKHCNLLIVHESLFYGDSYDTKAFWDLPAYQKKTDLLKNSQMVVFRDHDHMHGKGKPWVPERIRKDYIYYGFMKEMGWENYVIGDQLKPLWYRIPEISLKELADFLMDKLNLNGIRIVGEQDMTVSTVFMAEHCSGEKGDDAIIREAAEADVIIPLEICDWTVSAYVRDAVESGEKKAILEMGHFNVEEPGMKYMAQWLPEAIGTDSIPIHFIQSGDGFQYRLRERRLDLQ</sequence>
<reference evidence="4 5" key="1">
    <citation type="submission" date="2011-08" db="EMBL/GenBank/DDBJ databases">
        <title>The Genome Sequence of Clostridium hathewayi WAL-18680.</title>
        <authorList>
            <consortium name="The Broad Institute Genome Sequencing Platform"/>
            <person name="Earl A."/>
            <person name="Ward D."/>
            <person name="Feldgarden M."/>
            <person name="Gevers D."/>
            <person name="Finegold S.M."/>
            <person name="Summanen P.H."/>
            <person name="Molitoris D.R."/>
            <person name="Song M."/>
            <person name="Daigneault M."/>
            <person name="Allen-Vercoe E."/>
            <person name="Young S.K."/>
            <person name="Zeng Q."/>
            <person name="Gargeya S."/>
            <person name="Fitzgerald M."/>
            <person name="Haas B."/>
            <person name="Abouelleil A."/>
            <person name="Alvarado L."/>
            <person name="Arachchi H.M."/>
            <person name="Berlin A."/>
            <person name="Brown A."/>
            <person name="Chapman S.B."/>
            <person name="Chen Z."/>
            <person name="Dunbar C."/>
            <person name="Freedman E."/>
            <person name="Gearin G."/>
            <person name="Gellesch M."/>
            <person name="Goldberg J."/>
            <person name="Griggs A."/>
            <person name="Gujja S."/>
            <person name="Heiman D."/>
            <person name="Howarth C."/>
            <person name="Larson L."/>
            <person name="Lui A."/>
            <person name="MacDonald P.J.P."/>
            <person name="Montmayeur A."/>
            <person name="Murphy C."/>
            <person name="Neiman D."/>
            <person name="Pearson M."/>
            <person name="Priest M."/>
            <person name="Roberts A."/>
            <person name="Saif S."/>
            <person name="Shea T."/>
            <person name="Shenoy N."/>
            <person name="Sisk P."/>
            <person name="Stolte C."/>
            <person name="Sykes S."/>
            <person name="Wortman J."/>
            <person name="Nusbaum C."/>
            <person name="Birren B."/>
        </authorList>
    </citation>
    <scope>NUCLEOTIDE SEQUENCE [LARGE SCALE GENOMIC DNA]</scope>
    <source>
        <strain evidence="4 5">WAL-18680</strain>
    </source>
</reference>
<dbReference type="HOGENOM" id="CLU_089937_1_0_9"/>
<feature type="binding site" evidence="3">
    <location>
        <position position="237"/>
    </location>
    <ligand>
        <name>a divalent metal cation</name>
        <dbReference type="ChEBI" id="CHEBI:60240"/>
        <label>1</label>
    </ligand>
</feature>
<proteinExistence type="inferred from homology"/>
<gene>
    <name evidence="4" type="ORF">HMPREF9473_04758</name>
</gene>
<dbReference type="SUPFAM" id="SSF102705">
    <property type="entry name" value="NIF3 (NGG1p interacting factor 3)-like"/>
    <property type="match status" value="1"/>
</dbReference>
<comment type="caution">
    <text evidence="4">The sequence shown here is derived from an EMBL/GenBank/DDBJ whole genome shotgun (WGS) entry which is preliminary data.</text>
</comment>
<dbReference type="InterPro" id="IPR002678">
    <property type="entry name" value="DUF34/NIF3"/>
</dbReference>
<dbReference type="Gene3D" id="3.40.1390.30">
    <property type="entry name" value="NIF3 (NGG1p interacting factor 3)-like"/>
    <property type="match status" value="1"/>
</dbReference>
<dbReference type="PATRIC" id="fig|742737.3.peg.4745"/>
<dbReference type="Proteomes" id="UP000005384">
    <property type="component" value="Unassembled WGS sequence"/>
</dbReference>
<dbReference type="InterPro" id="IPR036069">
    <property type="entry name" value="DUF34/NIF3_sf"/>
</dbReference>
<dbReference type="AlphaFoldDB" id="G5IMN0"/>
<feature type="binding site" evidence="3">
    <location>
        <position position="102"/>
    </location>
    <ligand>
        <name>a divalent metal cation</name>
        <dbReference type="ChEBI" id="CHEBI:60240"/>
        <label>1</label>
    </ligand>
</feature>
<evidence type="ECO:0000313" key="4">
    <source>
        <dbReference type="EMBL" id="EHI57649.1"/>
    </source>
</evidence>
<evidence type="ECO:0000256" key="2">
    <source>
        <dbReference type="ARBA" id="ARBA00022112"/>
    </source>
</evidence>
<evidence type="ECO:0000313" key="5">
    <source>
        <dbReference type="Proteomes" id="UP000005384"/>
    </source>
</evidence>
<accession>G5IMN0</accession>
<feature type="binding site" evidence="3">
    <location>
        <position position="241"/>
    </location>
    <ligand>
        <name>a divalent metal cation</name>
        <dbReference type="ChEBI" id="CHEBI:60240"/>
        <label>1</label>
    </ligand>
</feature>
<dbReference type="EMBL" id="ADLN01000120">
    <property type="protein sequence ID" value="EHI57649.1"/>
    <property type="molecule type" value="Genomic_DNA"/>
</dbReference>
<dbReference type="OrthoDB" id="1116574at2"/>